<dbReference type="GO" id="GO:0000287">
    <property type="term" value="F:magnesium ion binding"/>
    <property type="evidence" value="ECO:0007669"/>
    <property type="project" value="InterPro"/>
</dbReference>
<keyword evidence="2 5" id="KW-0808">Transferase</keyword>
<sequence length="316" mass="35889">MRGILCLRMRVPSFNTKFFTSLSSLAPLQLPSKMETHLWYASHDDITDKLVNQYSGLLSPPEKEHVMRMHTYELRRGALLSRALVRTIIARCVYGSDNQVNPRSLKFRKNIHGKPELEWPENNDWNPPELHFNISHSSSLVACGVTIDCPIGIDVEDKERKIKHDIMAFAQRYFSQQEKKLLKSISDPELQRLEFLKLWTFKEAYVKALGRGFSGAPFRTFTIQSIPNKGGIHPCTKSKSEASEIVVEPLEDPASHARDWQFSLWELAGSHYAAICTKKDPAISGKRTMKVWKTIPLVSDEYVSGTDSVLAVGTLM</sequence>
<evidence type="ECO:0000313" key="5">
    <source>
        <dbReference type="EMBL" id="KAK1389660.1"/>
    </source>
</evidence>
<dbReference type="GO" id="GO:0019878">
    <property type="term" value="P:lysine biosynthetic process via aminoadipic acid"/>
    <property type="evidence" value="ECO:0007669"/>
    <property type="project" value="TreeGrafter"/>
</dbReference>
<dbReference type="FunFam" id="3.90.470.20:FF:000010">
    <property type="entry name" value="L-aminoadipate-semialdehyde dehydrogenase-phosphopantetheinyl transferase"/>
    <property type="match status" value="1"/>
</dbReference>
<dbReference type="GO" id="GO:0008897">
    <property type="term" value="F:holo-[acyl-carrier-protein] synthase activity"/>
    <property type="evidence" value="ECO:0007669"/>
    <property type="project" value="UniProtKB-EC"/>
</dbReference>
<evidence type="ECO:0000256" key="2">
    <source>
        <dbReference type="ARBA" id="ARBA00022679"/>
    </source>
</evidence>
<dbReference type="Proteomes" id="UP001237642">
    <property type="component" value="Unassembled WGS sequence"/>
</dbReference>
<dbReference type="PANTHER" id="PTHR12215:SF15">
    <property type="entry name" value="4'-PHOSPHOPANTETHEINYL TRANSFERASE SUPERFAMILY-RELATED"/>
    <property type="match status" value="1"/>
</dbReference>
<accession>A0AAD8IPX5</accession>
<dbReference type="Gene3D" id="3.90.470.20">
    <property type="entry name" value="4'-phosphopantetheinyl transferase domain"/>
    <property type="match status" value="2"/>
</dbReference>
<dbReference type="GO" id="GO:0005829">
    <property type="term" value="C:cytosol"/>
    <property type="evidence" value="ECO:0007669"/>
    <property type="project" value="TreeGrafter"/>
</dbReference>
<gene>
    <name evidence="5" type="ORF">POM88_017838</name>
</gene>
<dbReference type="Pfam" id="PF22624">
    <property type="entry name" value="AASDHPPT_N"/>
    <property type="match status" value="1"/>
</dbReference>
<dbReference type="PANTHER" id="PTHR12215">
    <property type="entry name" value="PHOSPHOPANTETHEINE TRANSFERASE"/>
    <property type="match status" value="1"/>
</dbReference>
<comment type="caution">
    <text evidence="5">The sequence shown here is derived from an EMBL/GenBank/DDBJ whole genome shotgun (WGS) entry which is preliminary data.</text>
</comment>
<reference evidence="5" key="2">
    <citation type="submission" date="2023-05" db="EMBL/GenBank/DDBJ databases">
        <authorList>
            <person name="Schelkunov M.I."/>
        </authorList>
    </citation>
    <scope>NUCLEOTIDE SEQUENCE</scope>
    <source>
        <strain evidence="5">Hsosn_3</strain>
        <tissue evidence="5">Leaf</tissue>
    </source>
</reference>
<evidence type="ECO:0000259" key="4">
    <source>
        <dbReference type="Pfam" id="PF22624"/>
    </source>
</evidence>
<dbReference type="InterPro" id="IPR008278">
    <property type="entry name" value="4-PPantetheinyl_Trfase_dom"/>
</dbReference>
<evidence type="ECO:0000313" key="6">
    <source>
        <dbReference type="Proteomes" id="UP001237642"/>
    </source>
</evidence>
<dbReference type="EMBL" id="JAUIZM010000004">
    <property type="protein sequence ID" value="KAK1389660.1"/>
    <property type="molecule type" value="Genomic_DNA"/>
</dbReference>
<name>A0AAD8IPX5_9APIA</name>
<dbReference type="AlphaFoldDB" id="A0AAD8IPX5"/>
<dbReference type="InterPro" id="IPR050559">
    <property type="entry name" value="P-Pant_transferase_sf"/>
</dbReference>
<proteinExistence type="predicted"/>
<keyword evidence="6" id="KW-1185">Reference proteome</keyword>
<dbReference type="InterPro" id="IPR055066">
    <property type="entry name" value="AASDHPPT_N"/>
</dbReference>
<feature type="domain" description="4'-phosphopantetheinyl transferase N-terminal" evidence="4">
    <location>
        <begin position="56"/>
        <end position="142"/>
    </location>
</feature>
<feature type="domain" description="4'-phosphopantetheinyl transferase" evidence="3">
    <location>
        <begin position="150"/>
        <end position="231"/>
    </location>
</feature>
<protein>
    <recommendedName>
        <fullName evidence="1">holo-[acyl-carrier-protein] synthase</fullName>
        <ecNumber evidence="1">2.7.8.7</ecNumber>
    </recommendedName>
</protein>
<dbReference type="InterPro" id="IPR037143">
    <property type="entry name" value="4-PPantetheinyl_Trfase_dom_sf"/>
</dbReference>
<dbReference type="EC" id="2.7.8.7" evidence="1"/>
<organism evidence="5 6">
    <name type="scientific">Heracleum sosnowskyi</name>
    <dbReference type="NCBI Taxonomy" id="360622"/>
    <lineage>
        <taxon>Eukaryota</taxon>
        <taxon>Viridiplantae</taxon>
        <taxon>Streptophyta</taxon>
        <taxon>Embryophyta</taxon>
        <taxon>Tracheophyta</taxon>
        <taxon>Spermatophyta</taxon>
        <taxon>Magnoliopsida</taxon>
        <taxon>eudicotyledons</taxon>
        <taxon>Gunneridae</taxon>
        <taxon>Pentapetalae</taxon>
        <taxon>asterids</taxon>
        <taxon>campanulids</taxon>
        <taxon>Apiales</taxon>
        <taxon>Apiaceae</taxon>
        <taxon>Apioideae</taxon>
        <taxon>apioid superclade</taxon>
        <taxon>Tordylieae</taxon>
        <taxon>Tordyliinae</taxon>
        <taxon>Heracleum</taxon>
    </lineage>
</organism>
<dbReference type="SUPFAM" id="SSF56214">
    <property type="entry name" value="4'-phosphopantetheinyl transferase"/>
    <property type="match status" value="2"/>
</dbReference>
<evidence type="ECO:0000256" key="1">
    <source>
        <dbReference type="ARBA" id="ARBA00013172"/>
    </source>
</evidence>
<dbReference type="Pfam" id="PF01648">
    <property type="entry name" value="ACPS"/>
    <property type="match status" value="1"/>
</dbReference>
<reference evidence="5" key="1">
    <citation type="submission" date="2023-02" db="EMBL/GenBank/DDBJ databases">
        <title>Genome of toxic invasive species Heracleum sosnowskyi carries increased number of genes despite the absence of recent whole-genome duplications.</title>
        <authorList>
            <person name="Schelkunov M."/>
            <person name="Shtratnikova V."/>
            <person name="Makarenko M."/>
            <person name="Klepikova A."/>
            <person name="Omelchenko D."/>
            <person name="Novikova G."/>
            <person name="Obukhova E."/>
            <person name="Bogdanov V."/>
            <person name="Penin A."/>
            <person name="Logacheva M."/>
        </authorList>
    </citation>
    <scope>NUCLEOTIDE SEQUENCE</scope>
    <source>
        <strain evidence="5">Hsosn_3</strain>
        <tissue evidence="5">Leaf</tissue>
    </source>
</reference>
<evidence type="ECO:0000259" key="3">
    <source>
        <dbReference type="Pfam" id="PF01648"/>
    </source>
</evidence>